<evidence type="ECO:0000313" key="2">
    <source>
        <dbReference type="Proteomes" id="UP001356095"/>
    </source>
</evidence>
<accession>A0ABU7KFM8</accession>
<sequence>MSELPGSLLPPLLTDEIIDIEDWRPELMEGVQDEGFRFRTVEAPGRTGSPWLLPRKSASP</sequence>
<reference evidence="1 2" key="1">
    <citation type="submission" date="2023-08" db="EMBL/GenBank/DDBJ databases">
        <authorList>
            <person name="Girao M."/>
            <person name="Carvalho M.F."/>
        </authorList>
    </citation>
    <scope>NUCLEOTIDE SEQUENCE [LARGE SCALE GENOMIC DNA]</scope>
    <source>
        <strain evidence="1 2">CT-R113</strain>
    </source>
</reference>
<name>A0ABU7KFM8_9ACTN</name>
<comment type="caution">
    <text evidence="1">The sequence shown here is derived from an EMBL/GenBank/DDBJ whole genome shotgun (WGS) entry which is preliminary data.</text>
</comment>
<evidence type="ECO:0000313" key="1">
    <source>
        <dbReference type="EMBL" id="MEE2041018.1"/>
    </source>
</evidence>
<proteinExistence type="predicted"/>
<keyword evidence="2" id="KW-1185">Reference proteome</keyword>
<dbReference type="RefSeq" id="WP_330094782.1">
    <property type="nucleotide sequence ID" value="NZ_JAUZMY010000039.1"/>
</dbReference>
<organism evidence="1 2">
    <name type="scientific">Nocardiopsis codii</name>
    <dbReference type="NCBI Taxonomy" id="3065942"/>
    <lineage>
        <taxon>Bacteria</taxon>
        <taxon>Bacillati</taxon>
        <taxon>Actinomycetota</taxon>
        <taxon>Actinomycetes</taxon>
        <taxon>Streptosporangiales</taxon>
        <taxon>Nocardiopsidaceae</taxon>
        <taxon>Nocardiopsis</taxon>
    </lineage>
</organism>
<gene>
    <name evidence="1" type="ORF">Q8791_27730</name>
</gene>
<protein>
    <submittedName>
        <fullName evidence="1">Uncharacterized protein</fullName>
    </submittedName>
</protein>
<dbReference type="Proteomes" id="UP001356095">
    <property type="component" value="Unassembled WGS sequence"/>
</dbReference>
<dbReference type="EMBL" id="JAUZMY010000039">
    <property type="protein sequence ID" value="MEE2041018.1"/>
    <property type="molecule type" value="Genomic_DNA"/>
</dbReference>